<dbReference type="HAMAP" id="MF_00902">
    <property type="entry name" value="TatC"/>
    <property type="match status" value="1"/>
</dbReference>
<organism evidence="6">
    <name type="scientific">wastewater metagenome</name>
    <dbReference type="NCBI Taxonomy" id="527639"/>
    <lineage>
        <taxon>unclassified sequences</taxon>
        <taxon>metagenomes</taxon>
        <taxon>ecological metagenomes</taxon>
    </lineage>
</organism>
<feature type="transmembrane region" description="Helical" evidence="5">
    <location>
        <begin position="21"/>
        <end position="39"/>
    </location>
</feature>
<protein>
    <submittedName>
        <fullName evidence="6">Sec-independent protein translocase protein TatC</fullName>
    </submittedName>
</protein>
<dbReference type="NCBIfam" id="TIGR00945">
    <property type="entry name" value="tatC"/>
    <property type="match status" value="1"/>
</dbReference>
<dbReference type="GO" id="GO:0065002">
    <property type="term" value="P:intracellular protein transmembrane transport"/>
    <property type="evidence" value="ECO:0007669"/>
    <property type="project" value="TreeGrafter"/>
</dbReference>
<evidence type="ECO:0000256" key="5">
    <source>
        <dbReference type="SAM" id="Phobius"/>
    </source>
</evidence>
<feature type="transmembrane region" description="Helical" evidence="5">
    <location>
        <begin position="155"/>
        <end position="180"/>
    </location>
</feature>
<dbReference type="PANTHER" id="PTHR30371:SF0">
    <property type="entry name" value="SEC-INDEPENDENT PROTEIN TRANSLOCASE PROTEIN TATC, CHLOROPLASTIC-RELATED"/>
    <property type="match status" value="1"/>
</dbReference>
<dbReference type="AlphaFoldDB" id="A0A0A8KWQ2"/>
<sequence length="251" mass="28287">MKTDNSEMSFFDHLEEFRWRLVKSIIGIVLGAIIVGIYSDYIITNVLLKIAKNTNPPLNIINLKPYGQLSLYFEVIIIGGLILSFPVIIYQFWKFIEPALKENERKYIFGSIVATVFCFLSGVVFVYYVMLPTALNFFAGFGSTSINNQIAVDEYMSFILTLLLTGGLVFELPVVSFFLGKIGVLKPSFMKKYRRHAIVIILIVAGVVTPGPDVASQILLSLPLLFLYEISIFVCKMAQKKEVNIEVNETN</sequence>
<dbReference type="PANTHER" id="PTHR30371">
    <property type="entry name" value="SEC-INDEPENDENT PROTEIN TRANSLOCASE PROTEIN TATC"/>
    <property type="match status" value="1"/>
</dbReference>
<keyword evidence="2 5" id="KW-0812">Transmembrane</keyword>
<dbReference type="InterPro" id="IPR019820">
    <property type="entry name" value="Sec-indep_translocase_CS"/>
</dbReference>
<evidence type="ECO:0000256" key="4">
    <source>
        <dbReference type="ARBA" id="ARBA00023136"/>
    </source>
</evidence>
<name>A0A0A8KWQ2_9ZZZZ</name>
<geneLocation type="plasmid" evidence="6">
    <name>fosmid 1C_1</name>
</geneLocation>
<dbReference type="PRINTS" id="PR01840">
    <property type="entry name" value="TATCFAMILY"/>
</dbReference>
<evidence type="ECO:0000256" key="1">
    <source>
        <dbReference type="ARBA" id="ARBA00004141"/>
    </source>
</evidence>
<feature type="transmembrane region" description="Helical" evidence="5">
    <location>
        <begin position="107"/>
        <end position="130"/>
    </location>
</feature>
<feature type="transmembrane region" description="Helical" evidence="5">
    <location>
        <begin position="192"/>
        <end position="208"/>
    </location>
</feature>
<dbReference type="InterPro" id="IPR002033">
    <property type="entry name" value="TatC"/>
</dbReference>
<comment type="subcellular location">
    <subcellularLocation>
        <location evidence="1">Membrane</location>
        <topology evidence="1">Multi-pass membrane protein</topology>
    </subcellularLocation>
</comment>
<feature type="transmembrane region" description="Helical" evidence="5">
    <location>
        <begin position="214"/>
        <end position="235"/>
    </location>
</feature>
<dbReference type="GO" id="GO:0009977">
    <property type="term" value="F:proton motive force dependent protein transmembrane transporter activity"/>
    <property type="evidence" value="ECO:0007669"/>
    <property type="project" value="TreeGrafter"/>
</dbReference>
<dbReference type="Pfam" id="PF00902">
    <property type="entry name" value="TatC"/>
    <property type="match status" value="1"/>
</dbReference>
<evidence type="ECO:0000256" key="3">
    <source>
        <dbReference type="ARBA" id="ARBA00022989"/>
    </source>
</evidence>
<evidence type="ECO:0000313" key="6">
    <source>
        <dbReference type="EMBL" id="CDL65367.1"/>
    </source>
</evidence>
<accession>A0A0A8KWQ2</accession>
<reference evidence="6" key="1">
    <citation type="journal article" date="2015" name="Res. Microbiol.">
        <title>New FeFe-hydrogenase genes identified in a metagenomic fosmid library from a municipal wastewater treatment plant as revealed by high-throughput sequencing.</title>
        <authorList>
            <person name="Tomazetto G."/>
            <person name="Wibberg D."/>
            <person name="Schluter A."/>
            <person name="Oliveira V.M."/>
        </authorList>
    </citation>
    <scope>NUCLEOTIDE SEQUENCE</scope>
    <source>
        <plasmid evidence="6">fosmid 1C_1</plasmid>
    </source>
</reference>
<feature type="transmembrane region" description="Helical" evidence="5">
    <location>
        <begin position="71"/>
        <end position="95"/>
    </location>
</feature>
<dbReference type="EMBL" id="HG796237">
    <property type="protein sequence ID" value="CDL65367.1"/>
    <property type="molecule type" value="Genomic_DNA"/>
</dbReference>
<gene>
    <name evidence="6" type="primary">tatC</name>
    <name evidence="6" type="ORF">WWTP_pFosmid_1C_0005</name>
</gene>
<dbReference type="GO" id="GO:0043953">
    <property type="term" value="P:protein transport by the Tat complex"/>
    <property type="evidence" value="ECO:0007669"/>
    <property type="project" value="TreeGrafter"/>
</dbReference>
<dbReference type="GO" id="GO:0033281">
    <property type="term" value="C:TAT protein transport complex"/>
    <property type="evidence" value="ECO:0007669"/>
    <property type="project" value="TreeGrafter"/>
</dbReference>
<dbReference type="PROSITE" id="PS01218">
    <property type="entry name" value="TATC"/>
    <property type="match status" value="1"/>
</dbReference>
<evidence type="ECO:0000256" key="2">
    <source>
        <dbReference type="ARBA" id="ARBA00022692"/>
    </source>
</evidence>
<keyword evidence="4 5" id="KW-0472">Membrane</keyword>
<keyword evidence="3 5" id="KW-1133">Transmembrane helix</keyword>
<keyword evidence="6" id="KW-0614">Plasmid</keyword>
<proteinExistence type="inferred from homology"/>